<dbReference type="GO" id="GO:0042602">
    <property type="term" value="F:riboflavin reductase (NADPH) activity"/>
    <property type="evidence" value="ECO:0007669"/>
    <property type="project" value="TreeGrafter"/>
</dbReference>
<name>A0AAE3CZT2_9HYPH</name>
<organism evidence="4 5">
    <name type="scientific">Flavimaribacter sediminis</name>
    <dbReference type="NCBI Taxonomy" id="2865987"/>
    <lineage>
        <taxon>Bacteria</taxon>
        <taxon>Pseudomonadati</taxon>
        <taxon>Pseudomonadota</taxon>
        <taxon>Alphaproteobacteria</taxon>
        <taxon>Hyphomicrobiales</taxon>
        <taxon>Rhizobiaceae</taxon>
        <taxon>Flavimaribacter</taxon>
    </lineage>
</organism>
<evidence type="ECO:0000313" key="4">
    <source>
        <dbReference type="EMBL" id="MBW8636999.1"/>
    </source>
</evidence>
<sequence>MRDKRGLRNALGKFATGVAVATTVTQDGKPVGVTINSFTSVSLEPALVLWSLTRNSPNLRHFTGHGWFGINILSASQSEVSRVFASPTPDRFEKIDWRYGIHGVPVLDGTLARFECEVERVADGGDHLVFFGHVHAHNEEEREPLLFFSGQYGTANIAS</sequence>
<dbReference type="InterPro" id="IPR002563">
    <property type="entry name" value="Flavin_Rdtase-like_dom"/>
</dbReference>
<reference evidence="4" key="1">
    <citation type="submission" date="2021-08" db="EMBL/GenBank/DDBJ databases">
        <title>Hoeflea bacterium WL0058 sp. nov., isolated from the sediment.</title>
        <authorList>
            <person name="Wang L."/>
            <person name="Zhang D."/>
        </authorList>
    </citation>
    <scope>NUCLEOTIDE SEQUENCE</scope>
    <source>
        <strain evidence="4">WL0058</strain>
    </source>
</reference>
<comment type="caution">
    <text evidence="4">The sequence shown here is derived from an EMBL/GenBank/DDBJ whole genome shotgun (WGS) entry which is preliminary data.</text>
</comment>
<protein>
    <submittedName>
        <fullName evidence="4">Flavin reductase family protein</fullName>
    </submittedName>
</protein>
<evidence type="ECO:0000256" key="1">
    <source>
        <dbReference type="ARBA" id="ARBA00008898"/>
    </source>
</evidence>
<dbReference type="PANTHER" id="PTHR30466">
    <property type="entry name" value="FLAVIN REDUCTASE"/>
    <property type="match status" value="1"/>
</dbReference>
<dbReference type="InterPro" id="IPR012349">
    <property type="entry name" value="Split_barrel_FMN-bd"/>
</dbReference>
<accession>A0AAE3CZT2</accession>
<gene>
    <name evidence="4" type="ORF">K1W69_07345</name>
</gene>
<dbReference type="InterPro" id="IPR050268">
    <property type="entry name" value="NADH-dep_flavin_reductase"/>
</dbReference>
<evidence type="ECO:0000256" key="2">
    <source>
        <dbReference type="ARBA" id="ARBA00023002"/>
    </source>
</evidence>
<dbReference type="SMART" id="SM00903">
    <property type="entry name" value="Flavin_Reduct"/>
    <property type="match status" value="1"/>
</dbReference>
<evidence type="ECO:0000259" key="3">
    <source>
        <dbReference type="SMART" id="SM00903"/>
    </source>
</evidence>
<feature type="domain" description="Flavin reductase like" evidence="3">
    <location>
        <begin position="11"/>
        <end position="154"/>
    </location>
</feature>
<dbReference type="SUPFAM" id="SSF50475">
    <property type="entry name" value="FMN-binding split barrel"/>
    <property type="match status" value="1"/>
</dbReference>
<dbReference type="EMBL" id="JAICBX010000001">
    <property type="protein sequence ID" value="MBW8636999.1"/>
    <property type="molecule type" value="Genomic_DNA"/>
</dbReference>
<dbReference type="AlphaFoldDB" id="A0AAE3CZT2"/>
<dbReference type="Proteomes" id="UP001196509">
    <property type="component" value="Unassembled WGS sequence"/>
</dbReference>
<comment type="similarity">
    <text evidence="1">Belongs to the non-flavoprotein flavin reductase family.</text>
</comment>
<dbReference type="RefSeq" id="WP_220227636.1">
    <property type="nucleotide sequence ID" value="NZ_JAICBX010000001.1"/>
</dbReference>
<dbReference type="Gene3D" id="2.30.110.10">
    <property type="entry name" value="Electron Transport, Fmn-binding Protein, Chain A"/>
    <property type="match status" value="1"/>
</dbReference>
<keyword evidence="5" id="KW-1185">Reference proteome</keyword>
<dbReference type="Pfam" id="PF01613">
    <property type="entry name" value="Flavin_Reduct"/>
    <property type="match status" value="1"/>
</dbReference>
<dbReference type="GO" id="GO:0010181">
    <property type="term" value="F:FMN binding"/>
    <property type="evidence" value="ECO:0007669"/>
    <property type="project" value="InterPro"/>
</dbReference>
<evidence type="ECO:0000313" key="5">
    <source>
        <dbReference type="Proteomes" id="UP001196509"/>
    </source>
</evidence>
<dbReference type="PANTHER" id="PTHR30466:SF11">
    <property type="entry name" value="FLAVIN-DEPENDENT MONOOXYGENASE, REDUCTASE SUBUNIT HSAB"/>
    <property type="match status" value="1"/>
</dbReference>
<proteinExistence type="inferred from homology"/>
<keyword evidence="2" id="KW-0560">Oxidoreductase</keyword>